<evidence type="ECO:0000313" key="2">
    <source>
        <dbReference type="Proteomes" id="UP000183107"/>
    </source>
</evidence>
<sequence>METNYTALLAIVKFFVAIFWDKLGPLAGTAYPASVRPWADLPSLSMKASAVKTFSYNKLIFGPLIL</sequence>
<protein>
    <submittedName>
        <fullName evidence="1">Uncharacterized protein</fullName>
    </submittedName>
</protein>
<evidence type="ECO:0000313" key="1">
    <source>
        <dbReference type="EMBL" id="SFN37604.1"/>
    </source>
</evidence>
<organism evidence="1 2">
    <name type="scientific">Nitrosospira briensis</name>
    <dbReference type="NCBI Taxonomy" id="35799"/>
    <lineage>
        <taxon>Bacteria</taxon>
        <taxon>Pseudomonadati</taxon>
        <taxon>Pseudomonadota</taxon>
        <taxon>Betaproteobacteria</taxon>
        <taxon>Nitrosomonadales</taxon>
        <taxon>Nitrosomonadaceae</taxon>
        <taxon>Nitrosospira</taxon>
    </lineage>
</organism>
<name>A0A1I4YHS5_9PROT</name>
<dbReference type="Proteomes" id="UP000183107">
    <property type="component" value="Unassembled WGS sequence"/>
</dbReference>
<dbReference type="RefSeq" id="WP_074794679.1">
    <property type="nucleotide sequence ID" value="NZ_FOVJ01000001.1"/>
</dbReference>
<gene>
    <name evidence="1" type="ORF">SAMN05216386_0708</name>
</gene>
<keyword evidence="2" id="KW-1185">Reference proteome</keyword>
<dbReference type="AlphaFoldDB" id="A0A1I4YHS5"/>
<dbReference type="EMBL" id="FOVJ01000001">
    <property type="protein sequence ID" value="SFN37604.1"/>
    <property type="molecule type" value="Genomic_DNA"/>
</dbReference>
<reference evidence="2" key="1">
    <citation type="submission" date="2016-10" db="EMBL/GenBank/DDBJ databases">
        <authorList>
            <person name="Varghese N."/>
        </authorList>
    </citation>
    <scope>NUCLEOTIDE SEQUENCE [LARGE SCALE GENOMIC DNA]</scope>
    <source>
        <strain evidence="2">Nsp8</strain>
    </source>
</reference>
<proteinExistence type="predicted"/>
<accession>A0A1I4YHS5</accession>